<organism evidence="2 3">
    <name type="scientific">Cellulosilyticum lentocellum (strain ATCC 49066 / DSM 5427 / NCIMB 11756 / RHM5)</name>
    <name type="common">Clostridium lentocellum</name>
    <dbReference type="NCBI Taxonomy" id="642492"/>
    <lineage>
        <taxon>Bacteria</taxon>
        <taxon>Bacillati</taxon>
        <taxon>Bacillota</taxon>
        <taxon>Clostridia</taxon>
        <taxon>Lachnospirales</taxon>
        <taxon>Cellulosilyticaceae</taxon>
        <taxon>Cellulosilyticum</taxon>
    </lineage>
</organism>
<dbReference type="STRING" id="642492.Clole_3700"/>
<evidence type="ECO:0000313" key="3">
    <source>
        <dbReference type="Proteomes" id="UP000008467"/>
    </source>
</evidence>
<proteinExistence type="predicted"/>
<dbReference type="EMBL" id="CP002582">
    <property type="protein sequence ID" value="ADZ85383.1"/>
    <property type="molecule type" value="Genomic_DNA"/>
</dbReference>
<dbReference type="SMART" id="SM00471">
    <property type="entry name" value="HDc"/>
    <property type="match status" value="1"/>
</dbReference>
<dbReference type="SUPFAM" id="SSF109604">
    <property type="entry name" value="HD-domain/PDEase-like"/>
    <property type="match status" value="1"/>
</dbReference>
<gene>
    <name evidence="2" type="ordered locus">Clole_3700</name>
</gene>
<dbReference type="RefSeq" id="WP_013658659.1">
    <property type="nucleotide sequence ID" value="NC_015275.1"/>
</dbReference>
<dbReference type="KEGG" id="cle:Clole_3700"/>
<dbReference type="PANTHER" id="PTHR43155">
    <property type="entry name" value="CYCLIC DI-GMP PHOSPHODIESTERASE PA4108-RELATED"/>
    <property type="match status" value="1"/>
</dbReference>
<evidence type="ECO:0000313" key="2">
    <source>
        <dbReference type="EMBL" id="ADZ85383.1"/>
    </source>
</evidence>
<dbReference type="PROSITE" id="PS51832">
    <property type="entry name" value="HD_GYP"/>
    <property type="match status" value="1"/>
</dbReference>
<sequence length="345" mass="39775">MGELARKKIIIPLSKCLPGMVLLQPIVDEKTGAILLPRGGKLTEKSIKKVHHFQHTQVWVDINTEEKIWQTDETIVEYYKDYATTLKRIIEGENKVGEALNIEDLKNLAQYMIKNFKDDFNLLACVNLVTQLQEDCYTHSINVALLSLMMGRWRAYSEQRLEQLVLAGLLHDVGKIDLTIALKERDMDGSLRERLAYKRHPIFGYEKLAQFNELDNEVLKAVLTHHERCDGSGFPLSLREDKISDIAKIIGLADTYDELRQKEHIFNVIKELRSTQLRAFEVDLLLEFCNNIMNYYIGNHVLLSSGEIAEIYAIQPQSVYRPIVKVNDKLIDLYVQSQIDIVKVF</sequence>
<dbReference type="InterPro" id="IPR006674">
    <property type="entry name" value="HD_domain"/>
</dbReference>
<dbReference type="CDD" id="cd00077">
    <property type="entry name" value="HDc"/>
    <property type="match status" value="1"/>
</dbReference>
<dbReference type="HOGENOM" id="CLU_000445_92_1_9"/>
<keyword evidence="2" id="KW-0378">Hydrolase</keyword>
<evidence type="ECO:0000259" key="1">
    <source>
        <dbReference type="PROSITE" id="PS51832"/>
    </source>
</evidence>
<keyword evidence="3" id="KW-1185">Reference proteome</keyword>
<reference evidence="2 3" key="1">
    <citation type="journal article" date="2011" name="J. Bacteriol.">
        <title>Complete genome sequence of the cellulose-degrading bacterium Cellulosilyticum lentocellum.</title>
        <authorList>
            <consortium name="US DOE Joint Genome Institute"/>
            <person name="Miller D.A."/>
            <person name="Suen G."/>
            <person name="Bruce D."/>
            <person name="Copeland A."/>
            <person name="Cheng J.F."/>
            <person name="Detter C."/>
            <person name="Goodwin L.A."/>
            <person name="Han C.S."/>
            <person name="Hauser L.J."/>
            <person name="Land M.L."/>
            <person name="Lapidus A."/>
            <person name="Lucas S."/>
            <person name="Meincke L."/>
            <person name="Pitluck S."/>
            <person name="Tapia R."/>
            <person name="Teshima H."/>
            <person name="Woyke T."/>
            <person name="Fox B.G."/>
            <person name="Angert E.R."/>
            <person name="Currie C.R."/>
        </authorList>
    </citation>
    <scope>NUCLEOTIDE SEQUENCE [LARGE SCALE GENOMIC DNA]</scope>
    <source>
        <strain evidence="3">ATCC 49066 / DSM 5427 / NCIMB 11756 / RHM5</strain>
    </source>
</reference>
<feature type="domain" description="HD-GYP" evidence="1">
    <location>
        <begin position="114"/>
        <end position="310"/>
    </location>
</feature>
<dbReference type="Proteomes" id="UP000008467">
    <property type="component" value="Chromosome"/>
</dbReference>
<protein>
    <submittedName>
        <fullName evidence="2">Metal dependent phosphohydrolase</fullName>
    </submittedName>
</protein>
<dbReference type="InterPro" id="IPR003607">
    <property type="entry name" value="HD/PDEase_dom"/>
</dbReference>
<dbReference type="AlphaFoldDB" id="F2JHP1"/>
<dbReference type="PANTHER" id="PTHR43155:SF2">
    <property type="entry name" value="CYCLIC DI-GMP PHOSPHODIESTERASE PA4108"/>
    <property type="match status" value="1"/>
</dbReference>
<dbReference type="NCBIfam" id="TIGR00277">
    <property type="entry name" value="HDIG"/>
    <property type="match status" value="1"/>
</dbReference>
<dbReference type="GO" id="GO:0016787">
    <property type="term" value="F:hydrolase activity"/>
    <property type="evidence" value="ECO:0007669"/>
    <property type="project" value="UniProtKB-KW"/>
</dbReference>
<name>F2JHP1_CELLD</name>
<dbReference type="eggNOG" id="COG2206">
    <property type="taxonomic scope" value="Bacteria"/>
</dbReference>
<dbReference type="Gene3D" id="1.10.3210.10">
    <property type="entry name" value="Hypothetical protein af1432"/>
    <property type="match status" value="1"/>
</dbReference>
<accession>F2JHP1</accession>
<dbReference type="InterPro" id="IPR006675">
    <property type="entry name" value="HDIG_dom"/>
</dbReference>
<dbReference type="InterPro" id="IPR037522">
    <property type="entry name" value="HD_GYP_dom"/>
</dbReference>
<dbReference type="Pfam" id="PF01966">
    <property type="entry name" value="HD"/>
    <property type="match status" value="1"/>
</dbReference>